<feature type="chain" id="PRO_5047498249" evidence="1">
    <location>
        <begin position="22"/>
        <end position="258"/>
    </location>
</feature>
<dbReference type="RefSeq" id="WP_125406709.1">
    <property type="nucleotide sequence ID" value="NZ_JBEHHI010000002.1"/>
</dbReference>
<protein>
    <submittedName>
        <fullName evidence="2">Uncharacterized protein</fullName>
    </submittedName>
</protein>
<comment type="caution">
    <text evidence="2">The sequence shown here is derived from an EMBL/GenBank/DDBJ whole genome shotgun (WGS) entry which is preliminary data.</text>
</comment>
<proteinExistence type="predicted"/>
<sequence length="258" mass="27752">MKVHLAASLAIAGMIATPAVAEWGFSGEPTPMAFAQSGNMDLELQCDRIRFAPAGYDQSEDIVNKQGLSIRFMKDGQTEVGSFQAGGGNAQFLIVDNYPVEILFDDAADYGFVLDQIAANAVLNLSMIDQDVSYGFFDLSGSAAAVKSLRATCSGAGAAQEAAVPEAPEGIVYCGGGAIKRQIEYTVLENSDDQWDARVTVNGETLRAMTSYSYFGSAETPAGFVVALLGEDRSEFLVFRDDGQDWLEFGDYRYDKCN</sequence>
<keyword evidence="3" id="KW-1185">Reference proteome</keyword>
<feature type="signal peptide" evidence="1">
    <location>
        <begin position="1"/>
        <end position="21"/>
    </location>
</feature>
<evidence type="ECO:0000313" key="2">
    <source>
        <dbReference type="EMBL" id="MEX5728629.1"/>
    </source>
</evidence>
<dbReference type="Proteomes" id="UP001560019">
    <property type="component" value="Unassembled WGS sequence"/>
</dbReference>
<evidence type="ECO:0000313" key="3">
    <source>
        <dbReference type="Proteomes" id="UP001560019"/>
    </source>
</evidence>
<keyword evidence="1" id="KW-0732">Signal</keyword>
<name>A0ABV3XU64_9RHOB</name>
<reference evidence="2 3" key="1">
    <citation type="submission" date="2024-06" db="EMBL/GenBank/DDBJ databases">
        <title>Genome of Rhodovulum iodosum, a marine photoferrotroph.</title>
        <authorList>
            <person name="Bianchini G."/>
            <person name="Nikeleit V."/>
            <person name="Kappler A."/>
            <person name="Bryce C."/>
            <person name="Sanchez-Baracaldo P."/>
        </authorList>
    </citation>
    <scope>NUCLEOTIDE SEQUENCE [LARGE SCALE GENOMIC DNA]</scope>
    <source>
        <strain evidence="2 3">UT/N1</strain>
    </source>
</reference>
<evidence type="ECO:0000256" key="1">
    <source>
        <dbReference type="SAM" id="SignalP"/>
    </source>
</evidence>
<accession>A0ABV3XU64</accession>
<dbReference type="EMBL" id="JBEHHI010000002">
    <property type="protein sequence ID" value="MEX5728629.1"/>
    <property type="molecule type" value="Genomic_DNA"/>
</dbReference>
<organism evidence="2 3">
    <name type="scientific">Rhodovulum iodosum</name>
    <dbReference type="NCBI Taxonomy" id="68291"/>
    <lineage>
        <taxon>Bacteria</taxon>
        <taxon>Pseudomonadati</taxon>
        <taxon>Pseudomonadota</taxon>
        <taxon>Alphaproteobacteria</taxon>
        <taxon>Rhodobacterales</taxon>
        <taxon>Paracoccaceae</taxon>
        <taxon>Rhodovulum</taxon>
    </lineage>
</organism>
<gene>
    <name evidence="2" type="ORF">Ga0609869_001982</name>
</gene>